<dbReference type="PANTHER" id="PTHR30582">
    <property type="entry name" value="L,D-TRANSPEPTIDASE"/>
    <property type="match status" value="1"/>
</dbReference>
<dbReference type="GO" id="GO:0008360">
    <property type="term" value="P:regulation of cell shape"/>
    <property type="evidence" value="ECO:0007669"/>
    <property type="project" value="UniProtKB-UniRule"/>
</dbReference>
<dbReference type="GO" id="GO:0005576">
    <property type="term" value="C:extracellular region"/>
    <property type="evidence" value="ECO:0007669"/>
    <property type="project" value="TreeGrafter"/>
</dbReference>
<evidence type="ECO:0000256" key="9">
    <source>
        <dbReference type="PROSITE-ProRule" id="PRU01373"/>
    </source>
</evidence>
<evidence type="ECO:0000256" key="6">
    <source>
        <dbReference type="ARBA" id="ARBA00022960"/>
    </source>
</evidence>
<keyword evidence="5" id="KW-0378">Hydrolase</keyword>
<reference evidence="11 12" key="1">
    <citation type="submission" date="2019-05" db="EMBL/GenBank/DDBJ databases">
        <title>Pseudorhodobacter turbinis sp. nov., isolated from the gut of the Korean turban shell.</title>
        <authorList>
            <person name="Jeong Y.-S."/>
            <person name="Kang W.-R."/>
            <person name="Bae J.-W."/>
        </authorList>
    </citation>
    <scope>NUCLEOTIDE SEQUENCE [LARGE SCALE GENOMIC DNA]</scope>
    <source>
        <strain evidence="11 12">S12M18</strain>
    </source>
</reference>
<evidence type="ECO:0000313" key="12">
    <source>
        <dbReference type="Proteomes" id="UP000298631"/>
    </source>
</evidence>
<dbReference type="GO" id="GO:0071972">
    <property type="term" value="F:peptidoglycan L,D-transpeptidase activity"/>
    <property type="evidence" value="ECO:0007669"/>
    <property type="project" value="TreeGrafter"/>
</dbReference>
<dbReference type="InterPro" id="IPR050979">
    <property type="entry name" value="LD-transpeptidase"/>
</dbReference>
<accession>A0A4P8EI99</accession>
<comment type="pathway">
    <text evidence="1 9">Cell wall biogenesis; peptidoglycan biosynthesis.</text>
</comment>
<dbReference type="GO" id="GO:0071555">
    <property type="term" value="P:cell wall organization"/>
    <property type="evidence" value="ECO:0007669"/>
    <property type="project" value="UniProtKB-UniRule"/>
</dbReference>
<dbReference type="RefSeq" id="WP_137194322.1">
    <property type="nucleotide sequence ID" value="NZ_CP039964.1"/>
</dbReference>
<dbReference type="SUPFAM" id="SSF141523">
    <property type="entry name" value="L,D-transpeptidase catalytic domain-like"/>
    <property type="match status" value="1"/>
</dbReference>
<feature type="domain" description="L,D-TPase catalytic" evidence="10">
    <location>
        <begin position="48"/>
        <end position="186"/>
    </location>
</feature>
<evidence type="ECO:0000256" key="3">
    <source>
        <dbReference type="ARBA" id="ARBA00022676"/>
    </source>
</evidence>
<dbReference type="UniPathway" id="UPA00219"/>
<keyword evidence="4" id="KW-0808">Transferase</keyword>
<gene>
    <name evidence="11" type="ORF">EOK75_07120</name>
</gene>
<dbReference type="OrthoDB" id="9795305at2"/>
<evidence type="ECO:0000256" key="4">
    <source>
        <dbReference type="ARBA" id="ARBA00022679"/>
    </source>
</evidence>
<dbReference type="Gene3D" id="2.40.440.10">
    <property type="entry name" value="L,D-transpeptidase catalytic domain-like"/>
    <property type="match status" value="1"/>
</dbReference>
<dbReference type="PROSITE" id="PS52029">
    <property type="entry name" value="LD_TPASE"/>
    <property type="match status" value="1"/>
</dbReference>
<dbReference type="CDD" id="cd16913">
    <property type="entry name" value="YkuD_like"/>
    <property type="match status" value="1"/>
</dbReference>
<dbReference type="Pfam" id="PF03734">
    <property type="entry name" value="YkuD"/>
    <property type="match status" value="1"/>
</dbReference>
<feature type="active site" description="Proton donor/acceptor" evidence="9">
    <location>
        <position position="146"/>
    </location>
</feature>
<feature type="active site" description="Nucleophile" evidence="9">
    <location>
        <position position="162"/>
    </location>
</feature>
<dbReference type="GO" id="GO:0018104">
    <property type="term" value="P:peptidoglycan-protein cross-linking"/>
    <property type="evidence" value="ECO:0007669"/>
    <property type="project" value="TreeGrafter"/>
</dbReference>
<dbReference type="AlphaFoldDB" id="A0A4P8EI99"/>
<proteinExistence type="inferred from homology"/>
<evidence type="ECO:0000256" key="8">
    <source>
        <dbReference type="ARBA" id="ARBA00023316"/>
    </source>
</evidence>
<keyword evidence="7 9" id="KW-0573">Peptidoglycan synthesis</keyword>
<evidence type="ECO:0000256" key="2">
    <source>
        <dbReference type="ARBA" id="ARBA00005992"/>
    </source>
</evidence>
<protein>
    <submittedName>
        <fullName evidence="11">L,D-transpeptidase</fullName>
    </submittedName>
</protein>
<keyword evidence="3" id="KW-0328">Glycosyltransferase</keyword>
<keyword evidence="8 9" id="KW-0961">Cell wall biogenesis/degradation</keyword>
<name>A0A4P8EI99_9RHOB</name>
<dbReference type="GO" id="GO:0016757">
    <property type="term" value="F:glycosyltransferase activity"/>
    <property type="evidence" value="ECO:0007669"/>
    <property type="project" value="UniProtKB-KW"/>
</dbReference>
<dbReference type="Proteomes" id="UP000298631">
    <property type="component" value="Chromosome"/>
</dbReference>
<evidence type="ECO:0000256" key="7">
    <source>
        <dbReference type="ARBA" id="ARBA00022984"/>
    </source>
</evidence>
<evidence type="ECO:0000256" key="1">
    <source>
        <dbReference type="ARBA" id="ARBA00004752"/>
    </source>
</evidence>
<sequence length="191" mass="20882">MNRRGFITGITAMLGLARPISAHQQAAFALPGDFLPTLVNVPSILAAGEIHVFPNEFRLFLTLPNSRALRYTVGVGKPGLYHSGLFTVGAKRKWPRWKPTQAMIKRNPNAYAQYADGIPGGEDNPLGARALYLFDAEGHDTYLRIHGTNKPRTIGTAVSNGCARLTNDHVADLYERVPVGAPVFLYDQVVV</sequence>
<keyword evidence="6 9" id="KW-0133">Cell shape</keyword>
<keyword evidence="12" id="KW-1185">Reference proteome</keyword>
<dbReference type="InterPro" id="IPR005490">
    <property type="entry name" value="LD_TPept_cat_dom"/>
</dbReference>
<evidence type="ECO:0000313" key="11">
    <source>
        <dbReference type="EMBL" id="QCO56542.1"/>
    </source>
</evidence>
<dbReference type="InterPro" id="IPR038063">
    <property type="entry name" value="Transpep_catalytic_dom"/>
</dbReference>
<dbReference type="PANTHER" id="PTHR30582:SF24">
    <property type="entry name" value="L,D-TRANSPEPTIDASE ERFK_SRFK-RELATED"/>
    <property type="match status" value="1"/>
</dbReference>
<organism evidence="11 12">
    <name type="scientific">Pseudorhodobacter turbinis</name>
    <dbReference type="NCBI Taxonomy" id="2500533"/>
    <lineage>
        <taxon>Bacteria</taxon>
        <taxon>Pseudomonadati</taxon>
        <taxon>Pseudomonadota</taxon>
        <taxon>Alphaproteobacteria</taxon>
        <taxon>Rhodobacterales</taxon>
        <taxon>Paracoccaceae</taxon>
        <taxon>Pseudorhodobacter</taxon>
    </lineage>
</organism>
<dbReference type="KEGG" id="pseb:EOK75_07120"/>
<evidence type="ECO:0000256" key="5">
    <source>
        <dbReference type="ARBA" id="ARBA00022801"/>
    </source>
</evidence>
<dbReference type="EMBL" id="CP039964">
    <property type="protein sequence ID" value="QCO56542.1"/>
    <property type="molecule type" value="Genomic_DNA"/>
</dbReference>
<comment type="similarity">
    <text evidence="2">Belongs to the YkuD family.</text>
</comment>
<evidence type="ECO:0000259" key="10">
    <source>
        <dbReference type="PROSITE" id="PS52029"/>
    </source>
</evidence>